<gene>
    <name evidence="1" type="ORF">J3T88_05890</name>
</gene>
<organism evidence="1 2">
    <name type="scientific">Staphylococcus nepalensis</name>
    <dbReference type="NCBI Taxonomy" id="214473"/>
    <lineage>
        <taxon>Bacteria</taxon>
        <taxon>Bacillati</taxon>
        <taxon>Bacillota</taxon>
        <taxon>Bacilli</taxon>
        <taxon>Bacillales</taxon>
        <taxon>Staphylococcaceae</taxon>
        <taxon>Staphylococcus</taxon>
    </lineage>
</organism>
<reference evidence="1 2" key="1">
    <citation type="submission" date="2021-03" db="EMBL/GenBank/DDBJ databases">
        <title>Staphylococci and Mammaliicocci in bats.</title>
        <authorList>
            <person name="Fountain K."/>
        </authorList>
    </citation>
    <scope>NUCLEOTIDE SEQUENCE [LARGE SCALE GENOMIC DNA]</scope>
    <source>
        <strain evidence="1 2">18_1_E_SW</strain>
    </source>
</reference>
<keyword evidence="2" id="KW-1185">Reference proteome</keyword>
<dbReference type="GeneID" id="66777257"/>
<proteinExistence type="predicted"/>
<accession>A0ABS3KZZ0</accession>
<dbReference type="Proteomes" id="UP000664081">
    <property type="component" value="Unassembled WGS sequence"/>
</dbReference>
<dbReference type="EMBL" id="JAFNLT010000004">
    <property type="protein sequence ID" value="MBO1226857.1"/>
    <property type="molecule type" value="Genomic_DNA"/>
</dbReference>
<name>A0ABS3KZZ0_9STAP</name>
<comment type="caution">
    <text evidence="1">The sequence shown here is derived from an EMBL/GenBank/DDBJ whole genome shotgun (WGS) entry which is preliminary data.</text>
</comment>
<protein>
    <submittedName>
        <fullName evidence="1">DUF177 domain-containing protein</fullName>
    </submittedName>
</protein>
<sequence>MKWSITQLRKFQDKPFEFNQTVNFDHLVKSLDLIDLSDIDVEGELTVKSNEVIADMHITGTYTMACARTLVPVEVPIDIKSQEIFDLEGYEYLSDDEENDEHYHDASDGMINLKDIAEELVIVEKPMRAFANDSDQMLREGNGWEVIDEEEAVELAEEETKQIDPRLQKLQQLYDEEQ</sequence>
<dbReference type="InterPro" id="IPR003772">
    <property type="entry name" value="YceD"/>
</dbReference>
<evidence type="ECO:0000313" key="1">
    <source>
        <dbReference type="EMBL" id="MBO1226857.1"/>
    </source>
</evidence>
<dbReference type="RefSeq" id="WP_096810370.1">
    <property type="nucleotide sequence ID" value="NZ_CANMJG010000001.1"/>
</dbReference>
<dbReference type="Pfam" id="PF02620">
    <property type="entry name" value="YceD"/>
    <property type="match status" value="1"/>
</dbReference>
<evidence type="ECO:0000313" key="2">
    <source>
        <dbReference type="Proteomes" id="UP000664081"/>
    </source>
</evidence>